<dbReference type="InterPro" id="IPR003509">
    <property type="entry name" value="UPF0102_YraN-like"/>
</dbReference>
<keyword evidence="4" id="KW-1185">Reference proteome</keyword>
<dbReference type="PANTHER" id="PTHR34039:SF1">
    <property type="entry name" value="UPF0102 PROTEIN YRAN"/>
    <property type="match status" value="1"/>
</dbReference>
<name>A0A0H4VMU4_9BACT</name>
<evidence type="ECO:0000313" key="3">
    <source>
        <dbReference type="EMBL" id="AKQ47225.1"/>
    </source>
</evidence>
<accession>A0A0H4VMU4</accession>
<dbReference type="PANTHER" id="PTHR34039">
    <property type="entry name" value="UPF0102 PROTEIN YRAN"/>
    <property type="match status" value="1"/>
</dbReference>
<dbReference type="Pfam" id="PF02021">
    <property type="entry name" value="UPF0102"/>
    <property type="match status" value="1"/>
</dbReference>
<organism evidence="3 4">
    <name type="scientific">Rufibacter radiotolerans</name>
    <dbReference type="NCBI Taxonomy" id="1379910"/>
    <lineage>
        <taxon>Bacteria</taxon>
        <taxon>Pseudomonadati</taxon>
        <taxon>Bacteroidota</taxon>
        <taxon>Cytophagia</taxon>
        <taxon>Cytophagales</taxon>
        <taxon>Hymenobacteraceae</taxon>
        <taxon>Rufibacter</taxon>
    </lineage>
</organism>
<sequence>MTHNTQLGQLGEKAAEAYFLNQGYAVLERNFRHKRAEVDLIVVKDKVLVLVEVKTRSSYNFGFPEEAVSARKEELLQLAANHYLELHQWPHEIRFDVVSILWRADQPEILHIEDAFH</sequence>
<dbReference type="NCBIfam" id="TIGR00252">
    <property type="entry name" value="YraN family protein"/>
    <property type="match status" value="1"/>
</dbReference>
<dbReference type="Proteomes" id="UP000036458">
    <property type="component" value="Chromosome"/>
</dbReference>
<gene>
    <name evidence="3" type="ORF">TH63_18795</name>
</gene>
<dbReference type="GO" id="GO:0003676">
    <property type="term" value="F:nucleic acid binding"/>
    <property type="evidence" value="ECO:0007669"/>
    <property type="project" value="InterPro"/>
</dbReference>
<dbReference type="RefSeq" id="WP_048922310.1">
    <property type="nucleotide sequence ID" value="NZ_CP010777.1"/>
</dbReference>
<dbReference type="AlphaFoldDB" id="A0A0H4VMU4"/>
<evidence type="ECO:0000256" key="1">
    <source>
        <dbReference type="ARBA" id="ARBA00006738"/>
    </source>
</evidence>
<dbReference type="NCBIfam" id="NF009154">
    <property type="entry name" value="PRK12497.3-3"/>
    <property type="match status" value="1"/>
</dbReference>
<evidence type="ECO:0000256" key="2">
    <source>
        <dbReference type="HAMAP-Rule" id="MF_00048"/>
    </source>
</evidence>
<evidence type="ECO:0000313" key="4">
    <source>
        <dbReference type="Proteomes" id="UP000036458"/>
    </source>
</evidence>
<dbReference type="KEGG" id="ruf:TH63_18795"/>
<reference evidence="3 4" key="1">
    <citation type="submission" date="2015-01" db="EMBL/GenBank/DDBJ databases">
        <title>Rufibacter sp./DG31D/ whole genome sequencing.</title>
        <authorList>
            <person name="Kim M.K."/>
            <person name="Srinivasan S."/>
            <person name="Lee J.-J."/>
        </authorList>
    </citation>
    <scope>NUCLEOTIDE SEQUENCE [LARGE SCALE GENOMIC DNA]</scope>
    <source>
        <strain evidence="3 4">DG31D</strain>
    </source>
</reference>
<dbReference type="Gene3D" id="3.40.1350.10">
    <property type="match status" value="1"/>
</dbReference>
<dbReference type="NCBIfam" id="NF009150">
    <property type="entry name" value="PRK12497.1-3"/>
    <property type="match status" value="1"/>
</dbReference>
<dbReference type="EMBL" id="CP010777">
    <property type="protein sequence ID" value="AKQ47225.1"/>
    <property type="molecule type" value="Genomic_DNA"/>
</dbReference>
<dbReference type="HAMAP" id="MF_00048">
    <property type="entry name" value="UPF0102"/>
    <property type="match status" value="1"/>
</dbReference>
<dbReference type="InterPro" id="IPR011335">
    <property type="entry name" value="Restrct_endonuc-II-like"/>
</dbReference>
<dbReference type="SUPFAM" id="SSF52980">
    <property type="entry name" value="Restriction endonuclease-like"/>
    <property type="match status" value="1"/>
</dbReference>
<comment type="similarity">
    <text evidence="1 2">Belongs to the UPF0102 family.</text>
</comment>
<dbReference type="InterPro" id="IPR011856">
    <property type="entry name" value="tRNA_endonuc-like_dom_sf"/>
</dbReference>
<proteinExistence type="inferred from homology"/>
<dbReference type="OrthoDB" id="9802516at2"/>
<dbReference type="PATRIC" id="fig|1379910.4.peg.4096"/>
<dbReference type="STRING" id="1379910.TH63_18795"/>
<protein>
    <recommendedName>
        <fullName evidence="2">UPF0102 protein TH63_18795</fullName>
    </recommendedName>
</protein>